<evidence type="ECO:0000256" key="1">
    <source>
        <dbReference type="ARBA" id="ARBA00023125"/>
    </source>
</evidence>
<evidence type="ECO:0000259" key="2">
    <source>
        <dbReference type="PROSITE" id="PS50995"/>
    </source>
</evidence>
<dbReference type="PANTHER" id="PTHR33164">
    <property type="entry name" value="TRANSCRIPTIONAL REGULATOR, MARR FAMILY"/>
    <property type="match status" value="1"/>
</dbReference>
<protein>
    <recommendedName>
        <fullName evidence="2">HTH marR-type domain-containing protein</fullName>
    </recommendedName>
</protein>
<dbReference type="PROSITE" id="PS50995">
    <property type="entry name" value="HTH_MARR_2"/>
    <property type="match status" value="1"/>
</dbReference>
<dbReference type="InterPro" id="IPR036388">
    <property type="entry name" value="WH-like_DNA-bd_sf"/>
</dbReference>
<dbReference type="RefSeq" id="WP_002480462.1">
    <property type="nucleotide sequence ID" value="NZ_AXDY01000007.1"/>
</dbReference>
<evidence type="ECO:0000313" key="3">
    <source>
        <dbReference type="EMBL" id="ERS93098.1"/>
    </source>
</evidence>
<dbReference type="InterPro" id="IPR036390">
    <property type="entry name" value="WH_DNA-bd_sf"/>
</dbReference>
<keyword evidence="4" id="KW-1185">Reference proteome</keyword>
<dbReference type="GeneID" id="77332060"/>
<dbReference type="Proteomes" id="UP000017131">
    <property type="component" value="Unassembled WGS sequence"/>
</dbReference>
<proteinExistence type="predicted"/>
<dbReference type="InterPro" id="IPR039422">
    <property type="entry name" value="MarR/SlyA-like"/>
</dbReference>
<sequence length="139" mass="16391">MFKQLEQQITLTHNDLIIVNKRFGQRANLTTEQIELLRILNEHHSLSQYDLTMKIGKEQSIVSRWIKKLVNLGYVISIQSNHDLRCKVLSVTPKSEELINQINDARREWLQKHCEELSAEDVETLYNLLAKLNKKTFYI</sequence>
<dbReference type="PANTHER" id="PTHR33164:SF102">
    <property type="entry name" value="TRANSCRIPTIONAL REGULATORY PROTEIN"/>
    <property type="match status" value="1"/>
</dbReference>
<comment type="caution">
    <text evidence="3">The sequence shown here is derived from an EMBL/GenBank/DDBJ whole genome shotgun (WGS) entry which is preliminary data.</text>
</comment>
<dbReference type="Gene3D" id="1.10.10.10">
    <property type="entry name" value="Winged helix-like DNA-binding domain superfamily/Winged helix DNA-binding domain"/>
    <property type="match status" value="1"/>
</dbReference>
<dbReference type="Pfam" id="PF01047">
    <property type="entry name" value="MarR"/>
    <property type="match status" value="1"/>
</dbReference>
<gene>
    <name evidence="3" type="ORF">SSIM_09145</name>
</gene>
<evidence type="ECO:0000313" key="4">
    <source>
        <dbReference type="Proteomes" id="UP000017131"/>
    </source>
</evidence>
<organism evidence="3 4">
    <name type="scientific">Staphylococcus simulans UMC-CNS-990</name>
    <dbReference type="NCBI Taxonomy" id="1405498"/>
    <lineage>
        <taxon>Bacteria</taxon>
        <taxon>Bacillati</taxon>
        <taxon>Bacillota</taxon>
        <taxon>Bacilli</taxon>
        <taxon>Bacillales</taxon>
        <taxon>Staphylococcaceae</taxon>
        <taxon>Staphylococcus</taxon>
    </lineage>
</organism>
<dbReference type="SUPFAM" id="SSF46785">
    <property type="entry name" value="Winged helix' DNA-binding domain"/>
    <property type="match status" value="1"/>
</dbReference>
<feature type="domain" description="HTH marR-type" evidence="2">
    <location>
        <begin position="1"/>
        <end position="134"/>
    </location>
</feature>
<name>A0ABP2YSN9_STASI</name>
<reference evidence="3 4" key="1">
    <citation type="journal article" date="2013" name="Genome Announc.">
        <title>Draft Genome Sequence of Staphylococcus simulans UMC-CNS-990, Isolated from a Case of Chronic Bovine Mastitis.</title>
        <authorList>
            <person name="Calcutt M.J."/>
            <person name="Foecking M.F."/>
            <person name="Hsieh H.Y."/>
            <person name="Perry J."/>
            <person name="Stewart G.C."/>
            <person name="Middleton J.R."/>
        </authorList>
    </citation>
    <scope>NUCLEOTIDE SEQUENCE [LARGE SCALE GENOMIC DNA]</scope>
    <source>
        <strain evidence="3 4">UMC-CNS-990</strain>
    </source>
</reference>
<dbReference type="SMART" id="SM00347">
    <property type="entry name" value="HTH_MARR"/>
    <property type="match status" value="1"/>
</dbReference>
<dbReference type="InterPro" id="IPR000835">
    <property type="entry name" value="HTH_MarR-typ"/>
</dbReference>
<accession>A0ABP2YSN9</accession>
<dbReference type="PRINTS" id="PR00598">
    <property type="entry name" value="HTHMARR"/>
</dbReference>
<keyword evidence="1" id="KW-0238">DNA-binding</keyword>
<dbReference type="EMBL" id="AXDY01000007">
    <property type="protein sequence ID" value="ERS93098.1"/>
    <property type="molecule type" value="Genomic_DNA"/>
</dbReference>